<dbReference type="PANTHER" id="PTHR45661:SF3">
    <property type="entry name" value="IG-LIKE DOMAIN-CONTAINING PROTEIN"/>
    <property type="match status" value="1"/>
</dbReference>
<dbReference type="Proteomes" id="UP001165122">
    <property type="component" value="Unassembled WGS sequence"/>
</dbReference>
<reference evidence="3" key="1">
    <citation type="journal article" date="2023" name="Commun. Biol.">
        <title>Genome analysis of Parmales, the sister group of diatoms, reveals the evolutionary specialization of diatoms from phago-mixotrophs to photoautotrophs.</title>
        <authorList>
            <person name="Ban H."/>
            <person name="Sato S."/>
            <person name="Yoshikawa S."/>
            <person name="Yamada K."/>
            <person name="Nakamura Y."/>
            <person name="Ichinomiya M."/>
            <person name="Sato N."/>
            <person name="Blanc-Mathieu R."/>
            <person name="Endo H."/>
            <person name="Kuwata A."/>
            <person name="Ogata H."/>
        </authorList>
    </citation>
    <scope>NUCLEOTIDE SEQUENCE [LARGE SCALE GENOMIC DNA]</scope>
    <source>
        <strain evidence="3">NIES 3700</strain>
    </source>
</reference>
<feature type="compositionally biased region" description="Polar residues" evidence="1">
    <location>
        <begin position="1"/>
        <end position="10"/>
    </location>
</feature>
<gene>
    <name evidence="2" type="ORF">TrLO_g2221</name>
</gene>
<dbReference type="PANTHER" id="PTHR45661">
    <property type="entry name" value="SURFACE ANTIGEN"/>
    <property type="match status" value="1"/>
</dbReference>
<proteinExistence type="predicted"/>
<dbReference type="InterPro" id="IPR026906">
    <property type="entry name" value="LRR_5"/>
</dbReference>
<keyword evidence="3" id="KW-1185">Reference proteome</keyword>
<organism evidence="2 3">
    <name type="scientific">Triparma laevis f. longispina</name>
    <dbReference type="NCBI Taxonomy" id="1714387"/>
    <lineage>
        <taxon>Eukaryota</taxon>
        <taxon>Sar</taxon>
        <taxon>Stramenopiles</taxon>
        <taxon>Ochrophyta</taxon>
        <taxon>Bolidophyceae</taxon>
        <taxon>Parmales</taxon>
        <taxon>Triparmaceae</taxon>
        <taxon>Triparma</taxon>
    </lineage>
</organism>
<sequence>MSKSVATASNEGHESLKTSGKRGARYEGNEDEEEILEVPLAESLPISRVVSTVPATTDQFMFTNDFKRLLVDLVQGDTLMTLRFATKAWKCVVDAFIDEGVASGAVMVHGGKGISLAVVDAREGGALKMVTRVVFLLNITKVGDSACYCAFNLIVVDVPEGVVSIGDGAFAECYNLTTVYFPTTLKSIGACSFIRCQSLDNVDLRHTNLQELGVGTFESCRELKSMTIPDSLQTLGRDIFRYCSKLVPSSIDINYSGNDVTSGVVIHLRLKQRPLVAEKIKQEKIDARARRVEQRQERKEKK</sequence>
<dbReference type="Pfam" id="PF13306">
    <property type="entry name" value="LRR_5"/>
    <property type="match status" value="1"/>
</dbReference>
<evidence type="ECO:0000313" key="3">
    <source>
        <dbReference type="Proteomes" id="UP001165122"/>
    </source>
</evidence>
<feature type="region of interest" description="Disordered" evidence="1">
    <location>
        <begin position="1"/>
        <end position="31"/>
    </location>
</feature>
<dbReference type="EMBL" id="BRXW01000494">
    <property type="protein sequence ID" value="GMH60069.1"/>
    <property type="molecule type" value="Genomic_DNA"/>
</dbReference>
<dbReference type="InterPro" id="IPR053139">
    <property type="entry name" value="Surface_bspA-like"/>
</dbReference>
<dbReference type="Gene3D" id="3.80.10.10">
    <property type="entry name" value="Ribonuclease Inhibitor"/>
    <property type="match status" value="1"/>
</dbReference>
<evidence type="ECO:0000256" key="1">
    <source>
        <dbReference type="SAM" id="MobiDB-lite"/>
    </source>
</evidence>
<accession>A0A9W7A124</accession>
<dbReference type="AlphaFoldDB" id="A0A9W7A124"/>
<dbReference type="InterPro" id="IPR032675">
    <property type="entry name" value="LRR_dom_sf"/>
</dbReference>
<evidence type="ECO:0000313" key="2">
    <source>
        <dbReference type="EMBL" id="GMH60069.1"/>
    </source>
</evidence>
<protein>
    <submittedName>
        <fullName evidence="2">Uncharacterized protein</fullName>
    </submittedName>
</protein>
<comment type="caution">
    <text evidence="2">The sequence shown here is derived from an EMBL/GenBank/DDBJ whole genome shotgun (WGS) entry which is preliminary data.</text>
</comment>
<name>A0A9W7A124_9STRA</name>
<dbReference type="SUPFAM" id="SSF52058">
    <property type="entry name" value="L domain-like"/>
    <property type="match status" value="1"/>
</dbReference>